<evidence type="ECO:0000256" key="1">
    <source>
        <dbReference type="ARBA" id="ARBA00004429"/>
    </source>
</evidence>
<keyword evidence="5 9" id="KW-0812">Transmembrane</keyword>
<dbReference type="PANTHER" id="PTHR35011">
    <property type="entry name" value="2,3-DIKETO-L-GULONATE TRAP TRANSPORTER SMALL PERMEASE PROTEIN YIAM"/>
    <property type="match status" value="1"/>
</dbReference>
<evidence type="ECO:0000256" key="5">
    <source>
        <dbReference type="ARBA" id="ARBA00022692"/>
    </source>
</evidence>
<feature type="transmembrane region" description="Helical" evidence="9">
    <location>
        <begin position="12"/>
        <end position="35"/>
    </location>
</feature>
<sequence>MQKIIDLFFKLLEFLVVACLVAMVIMVFGNVVLRYGFNSGISISDEMSRYCFIWLTYLGAMVAMREKGHLGVDTLVRRLSLGGKKLCFFLSEVMMLGCNVLFFWGTWKMHDLQVTNISVVVGISMIWIYGIGYVTASVMAAMNLNQLRLLLTGRLKEEDLVMVVESEDTVVLDELKPKAASHVSMNSEVRGRA</sequence>
<gene>
    <name evidence="11" type="ORF">H663_000115</name>
</gene>
<evidence type="ECO:0000256" key="3">
    <source>
        <dbReference type="ARBA" id="ARBA00022475"/>
    </source>
</evidence>
<keyword evidence="2 9" id="KW-0813">Transport</keyword>
<evidence type="ECO:0000256" key="6">
    <source>
        <dbReference type="ARBA" id="ARBA00022989"/>
    </source>
</evidence>
<feature type="transmembrane region" description="Helical" evidence="9">
    <location>
        <begin position="86"/>
        <end position="107"/>
    </location>
</feature>
<evidence type="ECO:0000313" key="11">
    <source>
        <dbReference type="EMBL" id="PVE44467.1"/>
    </source>
</evidence>
<proteinExistence type="inferred from homology"/>
<comment type="caution">
    <text evidence="9">Lacks conserved residue(s) required for the propagation of feature annotation.</text>
</comment>
<dbReference type="GO" id="GO:0022857">
    <property type="term" value="F:transmembrane transporter activity"/>
    <property type="evidence" value="ECO:0007669"/>
    <property type="project" value="UniProtKB-UniRule"/>
</dbReference>
<keyword evidence="3" id="KW-1003">Cell membrane</keyword>
<feature type="transmembrane region" description="Helical" evidence="9">
    <location>
        <begin position="119"/>
        <end position="144"/>
    </location>
</feature>
<dbReference type="EMBL" id="LFYT02000001">
    <property type="protein sequence ID" value="PVE44467.1"/>
    <property type="molecule type" value="Genomic_DNA"/>
</dbReference>
<dbReference type="OrthoDB" id="9791324at2"/>
<dbReference type="GO" id="GO:0005886">
    <property type="term" value="C:plasma membrane"/>
    <property type="evidence" value="ECO:0007669"/>
    <property type="project" value="UniProtKB-SubCell"/>
</dbReference>
<dbReference type="Pfam" id="PF04290">
    <property type="entry name" value="DctQ"/>
    <property type="match status" value="1"/>
</dbReference>
<feature type="domain" description="Tripartite ATP-independent periplasmic transporters DctQ component" evidence="10">
    <location>
        <begin position="23"/>
        <end position="150"/>
    </location>
</feature>
<dbReference type="AlphaFoldDB" id="A0A2T7UIH4"/>
<organism evidence="11 12">
    <name type="scientific">Limnohabitans planktonicus II-D5</name>
    <dbReference type="NCBI Taxonomy" id="1293045"/>
    <lineage>
        <taxon>Bacteria</taxon>
        <taxon>Pseudomonadati</taxon>
        <taxon>Pseudomonadota</taxon>
        <taxon>Betaproteobacteria</taxon>
        <taxon>Burkholderiales</taxon>
        <taxon>Comamonadaceae</taxon>
        <taxon>Limnohabitans</taxon>
    </lineage>
</organism>
<dbReference type="RefSeq" id="WP_053169814.1">
    <property type="nucleotide sequence ID" value="NZ_LFYT02000001.1"/>
</dbReference>
<keyword evidence="12" id="KW-1185">Reference proteome</keyword>
<comment type="function">
    <text evidence="9">Part of the tripartite ATP-independent periplasmic (TRAP) transport system.</text>
</comment>
<dbReference type="InterPro" id="IPR007387">
    <property type="entry name" value="TRAP_DctQ"/>
</dbReference>
<comment type="subunit">
    <text evidence="9">The complex comprises the extracytoplasmic solute receptor protein and the two transmembrane proteins.</text>
</comment>
<accession>A0A2T7UIH4</accession>
<protein>
    <recommendedName>
        <fullName evidence="9">TRAP transporter small permease protein</fullName>
    </recommendedName>
</protein>
<reference evidence="11" key="1">
    <citation type="submission" date="2017-04" db="EMBL/GenBank/DDBJ databases">
        <title>Unexpected and diverse lifestyles within the genus Limnohabitans.</title>
        <authorList>
            <person name="Kasalicky V."/>
            <person name="Mehrshad M."/>
            <person name="Andrei S.-A."/>
            <person name="Salcher M."/>
            <person name="Kratochvilova H."/>
            <person name="Simek K."/>
            <person name="Ghai R."/>
        </authorList>
    </citation>
    <scope>NUCLEOTIDE SEQUENCE [LARGE SCALE GENOMIC DNA]</scope>
    <source>
        <strain evidence="11">II-D5</strain>
    </source>
</reference>
<evidence type="ECO:0000313" key="12">
    <source>
        <dbReference type="Proteomes" id="UP000037507"/>
    </source>
</evidence>
<evidence type="ECO:0000256" key="4">
    <source>
        <dbReference type="ARBA" id="ARBA00022519"/>
    </source>
</evidence>
<evidence type="ECO:0000256" key="2">
    <source>
        <dbReference type="ARBA" id="ARBA00022448"/>
    </source>
</evidence>
<evidence type="ECO:0000256" key="9">
    <source>
        <dbReference type="RuleBase" id="RU369079"/>
    </source>
</evidence>
<comment type="caution">
    <text evidence="11">The sequence shown here is derived from an EMBL/GenBank/DDBJ whole genome shotgun (WGS) entry which is preliminary data.</text>
</comment>
<dbReference type="GO" id="GO:0015740">
    <property type="term" value="P:C4-dicarboxylate transport"/>
    <property type="evidence" value="ECO:0007669"/>
    <property type="project" value="TreeGrafter"/>
</dbReference>
<keyword evidence="7 9" id="KW-0472">Membrane</keyword>
<dbReference type="Proteomes" id="UP000037507">
    <property type="component" value="Unassembled WGS sequence"/>
</dbReference>
<name>A0A2T7UIH4_9BURK</name>
<evidence type="ECO:0000256" key="7">
    <source>
        <dbReference type="ARBA" id="ARBA00023136"/>
    </source>
</evidence>
<keyword evidence="6 9" id="KW-1133">Transmembrane helix</keyword>
<evidence type="ECO:0000259" key="10">
    <source>
        <dbReference type="Pfam" id="PF04290"/>
    </source>
</evidence>
<dbReference type="InterPro" id="IPR055348">
    <property type="entry name" value="DctQ"/>
</dbReference>
<evidence type="ECO:0000256" key="8">
    <source>
        <dbReference type="ARBA" id="ARBA00038436"/>
    </source>
</evidence>
<keyword evidence="4 9" id="KW-0997">Cell inner membrane</keyword>
<comment type="similarity">
    <text evidence="8 9">Belongs to the TRAP transporter small permease family.</text>
</comment>
<comment type="subcellular location">
    <subcellularLocation>
        <location evidence="1 9">Cell inner membrane</location>
        <topology evidence="1 9">Multi-pass membrane protein</topology>
    </subcellularLocation>
</comment>
<dbReference type="PANTHER" id="PTHR35011:SF2">
    <property type="entry name" value="2,3-DIKETO-L-GULONATE TRAP TRANSPORTER SMALL PERMEASE PROTEIN YIAM"/>
    <property type="match status" value="1"/>
</dbReference>
<dbReference type="STRING" id="1293045.H663_03260"/>